<feature type="region of interest" description="Disordered" evidence="1">
    <location>
        <begin position="1"/>
        <end position="31"/>
    </location>
</feature>
<feature type="compositionally biased region" description="Basic residues" evidence="1">
    <location>
        <begin position="1"/>
        <end position="11"/>
    </location>
</feature>
<accession>A0A7S0WPP1</accession>
<name>A0A7S0WPP1_9CHLO</name>
<dbReference type="Gene3D" id="1.25.40.10">
    <property type="entry name" value="Tetratricopeptide repeat domain"/>
    <property type="match status" value="1"/>
</dbReference>
<protein>
    <submittedName>
        <fullName evidence="2">Uncharacterized protein</fullName>
    </submittedName>
</protein>
<evidence type="ECO:0000256" key="1">
    <source>
        <dbReference type="SAM" id="MobiDB-lite"/>
    </source>
</evidence>
<organism evidence="2">
    <name type="scientific">Pyramimonas obovata</name>
    <dbReference type="NCBI Taxonomy" id="1411642"/>
    <lineage>
        <taxon>Eukaryota</taxon>
        <taxon>Viridiplantae</taxon>
        <taxon>Chlorophyta</taxon>
        <taxon>Pyramimonadophyceae</taxon>
        <taxon>Pyramimonadales</taxon>
        <taxon>Pyramimonadaceae</taxon>
        <taxon>Pyramimonas</taxon>
        <taxon>Pyramimonas incertae sedis</taxon>
    </lineage>
</organism>
<dbReference type="InterPro" id="IPR011990">
    <property type="entry name" value="TPR-like_helical_dom_sf"/>
</dbReference>
<evidence type="ECO:0000313" key="2">
    <source>
        <dbReference type="EMBL" id="CAD8676781.1"/>
    </source>
</evidence>
<reference evidence="2" key="1">
    <citation type="submission" date="2021-01" db="EMBL/GenBank/DDBJ databases">
        <authorList>
            <person name="Corre E."/>
            <person name="Pelletier E."/>
            <person name="Niang G."/>
            <person name="Scheremetjew M."/>
            <person name="Finn R."/>
            <person name="Kale V."/>
            <person name="Holt S."/>
            <person name="Cochrane G."/>
            <person name="Meng A."/>
            <person name="Brown T."/>
            <person name="Cohen L."/>
        </authorList>
    </citation>
    <scope>NUCLEOTIDE SEQUENCE</scope>
    <source>
        <strain evidence="2">CCMP722</strain>
    </source>
</reference>
<dbReference type="EMBL" id="HBFA01026223">
    <property type="protein sequence ID" value="CAD8676781.1"/>
    <property type="molecule type" value="Transcribed_RNA"/>
</dbReference>
<sequence length="262" mass="27700">MARGKGSKTRKASTAAATKTPGGDPAAANPQGADLQTAFANAISALQSGEMKHASIQFGFCYVAAEIALPHQEPEMQTNLRQYLWQCALYRAACLTTFESPREHEEAQKCLQQCIQLAEALQDTEKLAEALGLTASLQARMGQCEAALTTLDRLAALATEHALATYAQVALVHRGTALTGLQRFGEAIAALARAEQMAADAGDKRAEGNACIELAKAYSAAGKGKPALLAGRRALGLAESEGDFQRVQLVQAQLAKELAFVE</sequence>
<gene>
    <name evidence="2" type="ORF">POBO1169_LOCUS13318</name>
</gene>
<dbReference type="AlphaFoldDB" id="A0A7S0WPP1"/>
<dbReference type="SUPFAM" id="SSF48452">
    <property type="entry name" value="TPR-like"/>
    <property type="match status" value="1"/>
</dbReference>
<proteinExistence type="predicted"/>